<dbReference type="InterPro" id="IPR039421">
    <property type="entry name" value="Type_1_exporter"/>
</dbReference>
<dbReference type="GO" id="GO:0140359">
    <property type="term" value="F:ABC-type transporter activity"/>
    <property type="evidence" value="ECO:0007669"/>
    <property type="project" value="InterPro"/>
</dbReference>
<keyword evidence="4 9" id="KW-0812">Transmembrane</keyword>
<dbReference type="InterPro" id="IPR003593">
    <property type="entry name" value="AAA+_ATPase"/>
</dbReference>
<reference evidence="12 13" key="1">
    <citation type="submission" date="2020-08" db="EMBL/GenBank/DDBJ databases">
        <title>Genome sequence of Acidovorax monticola KACC 19171T.</title>
        <authorList>
            <person name="Hyun D.-W."/>
            <person name="Bae J.-W."/>
        </authorList>
    </citation>
    <scope>NUCLEOTIDE SEQUENCE [LARGE SCALE GENOMIC DNA]</scope>
    <source>
        <strain evidence="12 13">KACC 19171</strain>
    </source>
</reference>
<dbReference type="CDD" id="cd18582">
    <property type="entry name" value="ABC_6TM_ATM1_ABCB7"/>
    <property type="match status" value="1"/>
</dbReference>
<feature type="domain" description="ABC transporter" evidence="10">
    <location>
        <begin position="362"/>
        <end position="596"/>
    </location>
</feature>
<dbReference type="InterPro" id="IPR003439">
    <property type="entry name" value="ABC_transporter-like_ATP-bd"/>
</dbReference>
<feature type="transmembrane region" description="Helical" evidence="9">
    <location>
        <begin position="265"/>
        <end position="287"/>
    </location>
</feature>
<keyword evidence="7 9" id="KW-1133">Transmembrane helix</keyword>
<comment type="subcellular location">
    <subcellularLocation>
        <location evidence="1">Cell membrane</location>
        <topology evidence="1">Multi-pass membrane protein</topology>
    </subcellularLocation>
</comment>
<dbReference type="FunFam" id="3.40.50.300:FF:000186">
    <property type="entry name" value="ATP-binding cassette sub-family B member 7, mitochondrial"/>
    <property type="match status" value="1"/>
</dbReference>
<dbReference type="KEGG" id="amon:H9L24_12425"/>
<dbReference type="GO" id="GO:0006879">
    <property type="term" value="P:intracellular iron ion homeostasis"/>
    <property type="evidence" value="ECO:0007669"/>
    <property type="project" value="TreeGrafter"/>
</dbReference>
<feature type="domain" description="ABC transmembrane type-1" evidence="11">
    <location>
        <begin position="39"/>
        <end position="327"/>
    </location>
</feature>
<keyword evidence="2" id="KW-0813">Transport</keyword>
<feature type="transmembrane region" description="Helical" evidence="9">
    <location>
        <begin position="307"/>
        <end position="325"/>
    </location>
</feature>
<dbReference type="InterPro" id="IPR011527">
    <property type="entry name" value="ABC1_TM_dom"/>
</dbReference>
<dbReference type="Gene3D" id="3.40.50.300">
    <property type="entry name" value="P-loop containing nucleotide triphosphate hydrolases"/>
    <property type="match status" value="1"/>
</dbReference>
<gene>
    <name evidence="12" type="ORF">H9L24_12425</name>
</gene>
<keyword evidence="5" id="KW-0547">Nucleotide-binding</keyword>
<sequence length="605" mass="66477">MRRSGESSPPIPASERTGSDWAALGRLVPYLWQYKWRVLAALAFMVGAKLANVGVPVLLKNLVDSLSLKPGDPAAILVVPVGLLLAYGGLRLSTSLFTELRELVFAKATQGAARSIALTTFEHLHALSLRFHLERQTGGMTRDIERGVRGIESLISYSLYSILPTLIEVALVLTILAVRFDAWFAWITIAALTVYITFTVSVTEWRTKYRRQANEFDSAAHTKAVDSLLNYETVKYFNNEAFEARRYDESLERLRRARLKSQTTLSLLNTGQQLIIAAALVVMLWRATQGVVDGRMTLGDLVMVNAFMIQLYIPLNFLGVIYREIKQSLTDLDRMFTLMDKEREVADAPGAQPLDRLEHPVVRFDDVHFAYEPGRTILHGVSFEIPAGKTVAVVGPSGSGKSTLARLLFRFYDVQAGRIAIAGQDIRTVAQASVRRAIGIVPQDTVLFNDTVEYNIAYGRPGASHEEVVAAAQAARIHDFIAATPKGYATTVGERGLKLSGGEKQRVAIARTLLKNPPILIFDEATSALDSANERAIQAELQSAAQNKTALVIAHRLSTVVDAHEILVMDAGRIVERGTHAALLALGGRYARMWALQQSDGVNGL</sequence>
<evidence type="ECO:0000256" key="3">
    <source>
        <dbReference type="ARBA" id="ARBA00022475"/>
    </source>
</evidence>
<keyword evidence="6 12" id="KW-0067">ATP-binding</keyword>
<dbReference type="RefSeq" id="WP_187734923.1">
    <property type="nucleotide sequence ID" value="NZ_CP060790.1"/>
</dbReference>
<dbReference type="PROSITE" id="PS00211">
    <property type="entry name" value="ABC_TRANSPORTER_1"/>
    <property type="match status" value="1"/>
</dbReference>
<dbReference type="Pfam" id="PF00664">
    <property type="entry name" value="ABC_membrane"/>
    <property type="match status" value="1"/>
</dbReference>
<evidence type="ECO:0000256" key="8">
    <source>
        <dbReference type="ARBA" id="ARBA00023136"/>
    </source>
</evidence>
<evidence type="ECO:0000259" key="10">
    <source>
        <dbReference type="PROSITE" id="PS50893"/>
    </source>
</evidence>
<dbReference type="EMBL" id="CP060790">
    <property type="protein sequence ID" value="QNP57923.1"/>
    <property type="molecule type" value="Genomic_DNA"/>
</dbReference>
<dbReference type="PROSITE" id="PS50893">
    <property type="entry name" value="ABC_TRANSPORTER_2"/>
    <property type="match status" value="1"/>
</dbReference>
<dbReference type="Gene3D" id="1.20.1560.10">
    <property type="entry name" value="ABC transporter type 1, transmembrane domain"/>
    <property type="match status" value="1"/>
</dbReference>
<evidence type="ECO:0000259" key="11">
    <source>
        <dbReference type="PROSITE" id="PS50929"/>
    </source>
</evidence>
<dbReference type="Proteomes" id="UP000516057">
    <property type="component" value="Chromosome"/>
</dbReference>
<dbReference type="InterPro" id="IPR017871">
    <property type="entry name" value="ABC_transporter-like_CS"/>
</dbReference>
<dbReference type="SUPFAM" id="SSF52540">
    <property type="entry name" value="P-loop containing nucleoside triphosphate hydrolases"/>
    <property type="match status" value="1"/>
</dbReference>
<feature type="transmembrane region" description="Helical" evidence="9">
    <location>
        <begin position="183"/>
        <end position="202"/>
    </location>
</feature>
<proteinExistence type="predicted"/>
<dbReference type="Pfam" id="PF00005">
    <property type="entry name" value="ABC_tran"/>
    <property type="match status" value="1"/>
</dbReference>
<evidence type="ECO:0000256" key="5">
    <source>
        <dbReference type="ARBA" id="ARBA00022741"/>
    </source>
</evidence>
<dbReference type="InterPro" id="IPR036640">
    <property type="entry name" value="ABC1_TM_sf"/>
</dbReference>
<dbReference type="AlphaFoldDB" id="A0A7H0HBK7"/>
<evidence type="ECO:0000256" key="2">
    <source>
        <dbReference type="ARBA" id="ARBA00022448"/>
    </source>
</evidence>
<feature type="transmembrane region" description="Helical" evidence="9">
    <location>
        <begin position="36"/>
        <end position="59"/>
    </location>
</feature>
<keyword evidence="3" id="KW-1003">Cell membrane</keyword>
<feature type="transmembrane region" description="Helical" evidence="9">
    <location>
        <begin position="154"/>
        <end position="177"/>
    </location>
</feature>
<dbReference type="PROSITE" id="PS50929">
    <property type="entry name" value="ABC_TM1F"/>
    <property type="match status" value="1"/>
</dbReference>
<dbReference type="GO" id="GO:0016887">
    <property type="term" value="F:ATP hydrolysis activity"/>
    <property type="evidence" value="ECO:0007669"/>
    <property type="project" value="InterPro"/>
</dbReference>
<protein>
    <submittedName>
        <fullName evidence="12">ABC transporter ATP-binding protein/permease</fullName>
    </submittedName>
</protein>
<keyword evidence="8 9" id="KW-0472">Membrane</keyword>
<dbReference type="GO" id="GO:0005886">
    <property type="term" value="C:plasma membrane"/>
    <property type="evidence" value="ECO:0007669"/>
    <property type="project" value="UniProtKB-SubCell"/>
</dbReference>
<dbReference type="PANTHER" id="PTHR24221">
    <property type="entry name" value="ATP-BINDING CASSETTE SUB-FAMILY B"/>
    <property type="match status" value="1"/>
</dbReference>
<dbReference type="GO" id="GO:0005524">
    <property type="term" value="F:ATP binding"/>
    <property type="evidence" value="ECO:0007669"/>
    <property type="project" value="UniProtKB-KW"/>
</dbReference>
<name>A0A7H0HBK7_9BURK</name>
<organism evidence="12 13">
    <name type="scientific">Paenacidovorax monticola</name>
    <dbReference type="NCBI Taxonomy" id="1926868"/>
    <lineage>
        <taxon>Bacteria</taxon>
        <taxon>Pseudomonadati</taxon>
        <taxon>Pseudomonadota</taxon>
        <taxon>Betaproteobacteria</taxon>
        <taxon>Burkholderiales</taxon>
        <taxon>Comamonadaceae</taxon>
        <taxon>Paenacidovorax</taxon>
    </lineage>
</organism>
<evidence type="ECO:0000256" key="7">
    <source>
        <dbReference type="ARBA" id="ARBA00022989"/>
    </source>
</evidence>
<evidence type="ECO:0000256" key="4">
    <source>
        <dbReference type="ARBA" id="ARBA00022692"/>
    </source>
</evidence>
<feature type="transmembrane region" description="Helical" evidence="9">
    <location>
        <begin position="74"/>
        <end position="92"/>
    </location>
</feature>
<evidence type="ECO:0000313" key="13">
    <source>
        <dbReference type="Proteomes" id="UP000516057"/>
    </source>
</evidence>
<evidence type="ECO:0000313" key="12">
    <source>
        <dbReference type="EMBL" id="QNP57923.1"/>
    </source>
</evidence>
<dbReference type="SUPFAM" id="SSF90123">
    <property type="entry name" value="ABC transporter transmembrane region"/>
    <property type="match status" value="1"/>
</dbReference>
<dbReference type="SMART" id="SM00382">
    <property type="entry name" value="AAA"/>
    <property type="match status" value="1"/>
</dbReference>
<evidence type="ECO:0000256" key="1">
    <source>
        <dbReference type="ARBA" id="ARBA00004651"/>
    </source>
</evidence>
<evidence type="ECO:0000256" key="9">
    <source>
        <dbReference type="SAM" id="Phobius"/>
    </source>
</evidence>
<evidence type="ECO:0000256" key="6">
    <source>
        <dbReference type="ARBA" id="ARBA00022840"/>
    </source>
</evidence>
<keyword evidence="13" id="KW-1185">Reference proteome</keyword>
<dbReference type="PANTHER" id="PTHR24221:SF402">
    <property type="entry name" value="IRON-SULFUR CLUSTERS TRANSPORTER ABCB7, MITOCHONDRIAL"/>
    <property type="match status" value="1"/>
</dbReference>
<dbReference type="InterPro" id="IPR027417">
    <property type="entry name" value="P-loop_NTPase"/>
</dbReference>
<dbReference type="CDD" id="cd03253">
    <property type="entry name" value="ABCC_ATM1_transporter"/>
    <property type="match status" value="1"/>
</dbReference>
<accession>A0A7H0HBK7</accession>